<reference evidence="1" key="2">
    <citation type="submission" date="2021-04" db="EMBL/GenBank/DDBJ databases">
        <authorList>
            <person name="Gilroy R."/>
        </authorList>
    </citation>
    <scope>NUCLEOTIDE SEQUENCE</scope>
    <source>
        <strain evidence="1">CHK118-2852</strain>
    </source>
</reference>
<comment type="caution">
    <text evidence="1">The sequence shown here is derived from an EMBL/GenBank/DDBJ whole genome shotgun (WGS) entry which is preliminary data.</text>
</comment>
<accession>A0A9D2KFI1</accession>
<proteinExistence type="predicted"/>
<protein>
    <submittedName>
        <fullName evidence="1">Uncharacterized protein</fullName>
    </submittedName>
</protein>
<evidence type="ECO:0000313" key="2">
    <source>
        <dbReference type="Proteomes" id="UP000824108"/>
    </source>
</evidence>
<dbReference type="Proteomes" id="UP000824108">
    <property type="component" value="Unassembled WGS sequence"/>
</dbReference>
<name>A0A9D2KFI1_9BACE</name>
<evidence type="ECO:0000313" key="1">
    <source>
        <dbReference type="EMBL" id="HIZ92198.1"/>
    </source>
</evidence>
<dbReference type="AlphaFoldDB" id="A0A9D2KFI1"/>
<dbReference type="EMBL" id="DXAV01000073">
    <property type="protein sequence ID" value="HIZ92198.1"/>
    <property type="molecule type" value="Genomic_DNA"/>
</dbReference>
<organism evidence="1 2">
    <name type="scientific">Candidatus Bacteroides merdavium</name>
    <dbReference type="NCBI Taxonomy" id="2838472"/>
    <lineage>
        <taxon>Bacteria</taxon>
        <taxon>Pseudomonadati</taxon>
        <taxon>Bacteroidota</taxon>
        <taxon>Bacteroidia</taxon>
        <taxon>Bacteroidales</taxon>
        <taxon>Bacteroidaceae</taxon>
        <taxon>Bacteroides</taxon>
    </lineage>
</organism>
<reference evidence="1" key="1">
    <citation type="journal article" date="2021" name="PeerJ">
        <title>Extensive microbial diversity within the chicken gut microbiome revealed by metagenomics and culture.</title>
        <authorList>
            <person name="Gilroy R."/>
            <person name="Ravi A."/>
            <person name="Getino M."/>
            <person name="Pursley I."/>
            <person name="Horton D.L."/>
            <person name="Alikhan N.F."/>
            <person name="Baker D."/>
            <person name="Gharbi K."/>
            <person name="Hall N."/>
            <person name="Watson M."/>
            <person name="Adriaenssens E.M."/>
            <person name="Foster-Nyarko E."/>
            <person name="Jarju S."/>
            <person name="Secka A."/>
            <person name="Antonio M."/>
            <person name="Oren A."/>
            <person name="Chaudhuri R.R."/>
            <person name="La Ragione R."/>
            <person name="Hildebrand F."/>
            <person name="Pallen M.J."/>
        </authorList>
    </citation>
    <scope>NUCLEOTIDE SEQUENCE</scope>
    <source>
        <strain evidence="1">CHK118-2852</strain>
    </source>
</reference>
<sequence length="49" mass="5548">MKTNEKCNAEYEAPRVECIEVLVEQGFSASVEGGENESYDVEQGYWDTL</sequence>
<gene>
    <name evidence="1" type="ORF">H9807_08820</name>
</gene>